<evidence type="ECO:0000313" key="5">
    <source>
        <dbReference type="Proteomes" id="UP000003100"/>
    </source>
</evidence>
<accession>C0CQW7</accession>
<gene>
    <name evidence="4" type="ORF">RUMHYD_03280</name>
</gene>
<dbReference type="InterPro" id="IPR046342">
    <property type="entry name" value="CBS_dom_sf"/>
</dbReference>
<dbReference type="CDD" id="cd09834">
    <property type="entry name" value="CBS_pair_bac"/>
    <property type="match status" value="1"/>
</dbReference>
<dbReference type="Gene3D" id="3.10.580.10">
    <property type="entry name" value="CBS-domain"/>
    <property type="match status" value="1"/>
</dbReference>
<dbReference type="EMBL" id="ACBZ01000175">
    <property type="protein sequence ID" value="EEG47845.1"/>
    <property type="molecule type" value="Genomic_DNA"/>
</dbReference>
<dbReference type="InterPro" id="IPR000644">
    <property type="entry name" value="CBS_dom"/>
</dbReference>
<keyword evidence="5" id="KW-1185">Reference proteome</keyword>
<keyword evidence="2" id="KW-0129">CBS domain</keyword>
<evidence type="ECO:0000259" key="3">
    <source>
        <dbReference type="PROSITE" id="PS51371"/>
    </source>
</evidence>
<dbReference type="PANTHER" id="PTHR13780">
    <property type="entry name" value="AMP-ACTIVATED PROTEIN KINASE, GAMMA REGULATORY SUBUNIT"/>
    <property type="match status" value="1"/>
</dbReference>
<feature type="domain" description="CBS" evidence="3">
    <location>
        <begin position="70"/>
        <end position="134"/>
    </location>
</feature>
<evidence type="ECO:0000256" key="2">
    <source>
        <dbReference type="PROSITE-ProRule" id="PRU00703"/>
    </source>
</evidence>
<protein>
    <recommendedName>
        <fullName evidence="3">CBS domain-containing protein</fullName>
    </recommendedName>
</protein>
<dbReference type="GeneID" id="98633791"/>
<dbReference type="InterPro" id="IPR050511">
    <property type="entry name" value="AMPK_gamma/SDS23_families"/>
</dbReference>
<dbReference type="eggNOG" id="COG0517">
    <property type="taxonomic scope" value="Bacteria"/>
</dbReference>
<sequence length="153" mass="17710">MNILFFLTPKEEVAYIYENETLRQTLEKMEHRRYSCIPILSMDGKYIGSISEGDLLWEIKKRGPLSLHAMEDISIMSIPRGHHYKAIHVNSKMENLIHRSMNQNYVPVVDDQNKFIGIVTRKDIIGYCYKKLTECYNKGCKENSTGNSTSTSN</sequence>
<dbReference type="PANTHER" id="PTHR13780:SF36">
    <property type="entry name" value="CBS DOMAIN-CONTAINING PROTEIN"/>
    <property type="match status" value="1"/>
</dbReference>
<dbReference type="AlphaFoldDB" id="C0CQW7"/>
<dbReference type="RefSeq" id="WP_005951341.1">
    <property type="nucleotide sequence ID" value="NZ_CP136423.1"/>
</dbReference>
<organism evidence="4 5">
    <name type="scientific">Blautia hydrogenotrophica (strain DSM 10507 / JCM 14656 / S5a33)</name>
    <name type="common">Ruminococcus hydrogenotrophicus</name>
    <dbReference type="NCBI Taxonomy" id="476272"/>
    <lineage>
        <taxon>Bacteria</taxon>
        <taxon>Bacillati</taxon>
        <taxon>Bacillota</taxon>
        <taxon>Clostridia</taxon>
        <taxon>Lachnospirales</taxon>
        <taxon>Lachnospiraceae</taxon>
        <taxon>Blautia</taxon>
    </lineage>
</organism>
<name>C0CQW7_BLAHS</name>
<dbReference type="Pfam" id="PF00571">
    <property type="entry name" value="CBS"/>
    <property type="match status" value="2"/>
</dbReference>
<dbReference type="SMART" id="SM00116">
    <property type="entry name" value="CBS"/>
    <property type="match status" value="2"/>
</dbReference>
<dbReference type="SUPFAM" id="SSF54631">
    <property type="entry name" value="CBS-domain pair"/>
    <property type="match status" value="1"/>
</dbReference>
<feature type="domain" description="CBS" evidence="3">
    <location>
        <begin position="7"/>
        <end position="65"/>
    </location>
</feature>
<dbReference type="HOGENOM" id="CLU_117108_0_0_9"/>
<dbReference type="PATRIC" id="fig|476272.21.peg.1407"/>
<proteinExistence type="predicted"/>
<reference evidence="4 5" key="2">
    <citation type="submission" date="2009-02" db="EMBL/GenBank/DDBJ databases">
        <title>Draft genome sequence of Blautia hydrogenotrophica DSM 10507 (Ruminococcus hydrogenotrophicus DSM 10507).</title>
        <authorList>
            <person name="Sudarsanam P."/>
            <person name="Ley R."/>
            <person name="Guruge J."/>
            <person name="Turnbaugh P.J."/>
            <person name="Mahowald M."/>
            <person name="Liep D."/>
            <person name="Gordon J."/>
        </authorList>
    </citation>
    <scope>NUCLEOTIDE SEQUENCE [LARGE SCALE GENOMIC DNA]</scope>
    <source>
        <strain evidence="5">DSM 10507 / JCM 14656 / S5a33</strain>
    </source>
</reference>
<dbReference type="Proteomes" id="UP000003100">
    <property type="component" value="Unassembled WGS sequence"/>
</dbReference>
<evidence type="ECO:0000256" key="1">
    <source>
        <dbReference type="ARBA" id="ARBA00022737"/>
    </source>
</evidence>
<comment type="caution">
    <text evidence="4">The sequence shown here is derived from an EMBL/GenBank/DDBJ whole genome shotgun (WGS) entry which is preliminary data.</text>
</comment>
<dbReference type="PROSITE" id="PS51371">
    <property type="entry name" value="CBS"/>
    <property type="match status" value="2"/>
</dbReference>
<reference evidence="4 5" key="1">
    <citation type="submission" date="2009-01" db="EMBL/GenBank/DDBJ databases">
        <authorList>
            <person name="Fulton L."/>
            <person name="Clifton S."/>
            <person name="Fulton B."/>
            <person name="Xu J."/>
            <person name="Minx P."/>
            <person name="Pepin K.H."/>
            <person name="Johnson M."/>
            <person name="Bhonagiri V."/>
            <person name="Nash W.E."/>
            <person name="Mardis E.R."/>
            <person name="Wilson R.K."/>
        </authorList>
    </citation>
    <scope>NUCLEOTIDE SEQUENCE [LARGE SCALE GENOMIC DNA]</scope>
    <source>
        <strain evidence="5">DSM 10507 / JCM 14656 / S5a33</strain>
    </source>
</reference>
<keyword evidence="1" id="KW-0677">Repeat</keyword>
<evidence type="ECO:0000313" key="4">
    <source>
        <dbReference type="EMBL" id="EEG47845.1"/>
    </source>
</evidence>